<keyword evidence="3" id="KW-1185">Reference proteome</keyword>
<name>A0A9P7FTS8_9AGAR</name>
<dbReference type="Proteomes" id="UP000717328">
    <property type="component" value="Unassembled WGS sequence"/>
</dbReference>
<gene>
    <name evidence="2" type="ORF">H0H81_012745</name>
</gene>
<dbReference type="GO" id="GO:0004867">
    <property type="term" value="F:serine-type endopeptidase inhibitor activity"/>
    <property type="evidence" value="ECO:0007669"/>
    <property type="project" value="InterPro"/>
</dbReference>
<organism evidence="2 3">
    <name type="scientific">Sphagnurus paluster</name>
    <dbReference type="NCBI Taxonomy" id="117069"/>
    <lineage>
        <taxon>Eukaryota</taxon>
        <taxon>Fungi</taxon>
        <taxon>Dikarya</taxon>
        <taxon>Basidiomycota</taxon>
        <taxon>Agaricomycotina</taxon>
        <taxon>Agaricomycetes</taxon>
        <taxon>Agaricomycetidae</taxon>
        <taxon>Agaricales</taxon>
        <taxon>Tricholomatineae</taxon>
        <taxon>Lyophyllaceae</taxon>
        <taxon>Sphagnurus</taxon>
    </lineage>
</organism>
<feature type="compositionally biased region" description="Polar residues" evidence="1">
    <location>
        <begin position="24"/>
        <end position="42"/>
    </location>
</feature>
<evidence type="ECO:0000313" key="3">
    <source>
        <dbReference type="Proteomes" id="UP000717328"/>
    </source>
</evidence>
<evidence type="ECO:0000313" key="2">
    <source>
        <dbReference type="EMBL" id="KAG5635002.1"/>
    </source>
</evidence>
<reference evidence="2" key="1">
    <citation type="submission" date="2021-02" db="EMBL/GenBank/DDBJ databases">
        <authorList>
            <person name="Nieuwenhuis M."/>
            <person name="Van De Peppel L.J.J."/>
        </authorList>
    </citation>
    <scope>NUCLEOTIDE SEQUENCE</scope>
    <source>
        <strain evidence="2">D49</strain>
    </source>
</reference>
<evidence type="ECO:0000256" key="1">
    <source>
        <dbReference type="SAM" id="MobiDB-lite"/>
    </source>
</evidence>
<dbReference type="Gene3D" id="2.80.10.50">
    <property type="match status" value="1"/>
</dbReference>
<comment type="caution">
    <text evidence="2">The sequence shown here is derived from an EMBL/GenBank/DDBJ whole genome shotgun (WGS) entry which is preliminary data.</text>
</comment>
<dbReference type="Pfam" id="PF16850">
    <property type="entry name" value="Inhibitor_I66"/>
    <property type="match status" value="1"/>
</dbReference>
<protein>
    <submittedName>
        <fullName evidence="2">Uncharacterized protein</fullName>
    </submittedName>
</protein>
<dbReference type="EMBL" id="JABCKI010006208">
    <property type="protein sequence ID" value="KAG5635002.1"/>
    <property type="molecule type" value="Genomic_DNA"/>
</dbReference>
<dbReference type="AlphaFoldDB" id="A0A9P7FTS8"/>
<accession>A0A9P7FTS8</accession>
<dbReference type="OrthoDB" id="3439489at2759"/>
<proteinExistence type="predicted"/>
<sequence length="151" mass="16812">MNKLKDGKYQIINRASGNKVGLTPLTQASTATPSPGRHTTSSITSSHALRFVFTLTHKKDDSYELKIEGNSVIGKNGGVFAPPKGGEQLWKIVYREGNKAYTIEMEEKNEHVGWVLGGQDLQVKLMVLPMTKSKPPQFFSTDIWHFEHVGK</sequence>
<dbReference type="InterPro" id="IPR031755">
    <property type="entry name" value="Inhibitor_I66"/>
</dbReference>
<reference evidence="2" key="2">
    <citation type="submission" date="2021-10" db="EMBL/GenBank/DDBJ databases">
        <title>Phylogenomics reveals ancestral predisposition of the termite-cultivated fungus Termitomyces towards a domesticated lifestyle.</title>
        <authorList>
            <person name="Auxier B."/>
            <person name="Grum-Grzhimaylo A."/>
            <person name="Cardenas M.E."/>
            <person name="Lodge J.D."/>
            <person name="Laessoe T."/>
            <person name="Pedersen O."/>
            <person name="Smith M.E."/>
            <person name="Kuyper T.W."/>
            <person name="Franco-Molano E.A."/>
            <person name="Baroni T.J."/>
            <person name="Aanen D.K."/>
        </authorList>
    </citation>
    <scope>NUCLEOTIDE SEQUENCE</scope>
    <source>
        <strain evidence="2">D49</strain>
    </source>
</reference>
<feature type="region of interest" description="Disordered" evidence="1">
    <location>
        <begin position="23"/>
        <end position="42"/>
    </location>
</feature>